<evidence type="ECO:0000256" key="4">
    <source>
        <dbReference type="ARBA" id="ARBA00022813"/>
    </source>
</evidence>
<dbReference type="EMBL" id="BKCJ011200791">
    <property type="protein sequence ID" value="GFD02839.1"/>
    <property type="molecule type" value="Genomic_DNA"/>
</dbReference>
<dbReference type="GO" id="GO:0008798">
    <property type="term" value="F:beta-aspartyl-peptidase activity"/>
    <property type="evidence" value="ECO:0007669"/>
    <property type="project" value="UniProtKB-EC"/>
</dbReference>
<dbReference type="GO" id="GO:0016811">
    <property type="term" value="F:hydrolase activity, acting on carbon-nitrogen (but not peptide) bonds, in linear amides"/>
    <property type="evidence" value="ECO:0007669"/>
    <property type="project" value="UniProtKB-ARBA"/>
</dbReference>
<feature type="non-terminal residue" evidence="5">
    <location>
        <position position="87"/>
    </location>
</feature>
<dbReference type="PANTHER" id="PTHR10188">
    <property type="entry name" value="L-ASPARAGINASE"/>
    <property type="match status" value="1"/>
</dbReference>
<keyword evidence="4" id="KW-0068">Autocatalytic cleavage</keyword>
<comment type="subunit">
    <text evidence="2">Heterotetramer of two alpha and two beta chains arranged as a dimer of alpha/beta heterodimers.</text>
</comment>
<dbReference type="PANTHER" id="PTHR10188:SF6">
    <property type="entry name" value="N(4)-(BETA-N-ACETYLGLUCOSAMINYL)-L-ASPARAGINASE"/>
    <property type="match status" value="1"/>
</dbReference>
<dbReference type="InterPro" id="IPR029055">
    <property type="entry name" value="Ntn_hydrolases_N"/>
</dbReference>
<name>A0A699T0G0_TANCI</name>
<sequence length="87" mass="9373">MVRSIRDSPIIGAGTYANKLCAIYTTGESEILIHETVARDVAAIIEYKGLSLKEAATYVVHEVTLKGSTGLVCMSSTCKFAMPLIHL</sequence>
<protein>
    <recommendedName>
        <fullName evidence="3">beta-aspartyl-peptidase</fullName>
        <ecNumber evidence="3">3.4.19.5</ecNumber>
    </recommendedName>
</protein>
<comment type="caution">
    <text evidence="5">The sequence shown here is derived from an EMBL/GenBank/DDBJ whole genome shotgun (WGS) entry which is preliminary data.</text>
</comment>
<organism evidence="5">
    <name type="scientific">Tanacetum cinerariifolium</name>
    <name type="common">Dalmatian daisy</name>
    <name type="synonym">Chrysanthemum cinerariifolium</name>
    <dbReference type="NCBI Taxonomy" id="118510"/>
    <lineage>
        <taxon>Eukaryota</taxon>
        <taxon>Viridiplantae</taxon>
        <taxon>Streptophyta</taxon>
        <taxon>Embryophyta</taxon>
        <taxon>Tracheophyta</taxon>
        <taxon>Spermatophyta</taxon>
        <taxon>Magnoliopsida</taxon>
        <taxon>eudicotyledons</taxon>
        <taxon>Gunneridae</taxon>
        <taxon>Pentapetalae</taxon>
        <taxon>asterids</taxon>
        <taxon>campanulids</taxon>
        <taxon>Asterales</taxon>
        <taxon>Asteraceae</taxon>
        <taxon>Asteroideae</taxon>
        <taxon>Anthemideae</taxon>
        <taxon>Anthemidinae</taxon>
        <taxon>Tanacetum</taxon>
    </lineage>
</organism>
<accession>A0A699T0G0</accession>
<evidence type="ECO:0000313" key="5">
    <source>
        <dbReference type="EMBL" id="GFD02839.1"/>
    </source>
</evidence>
<evidence type="ECO:0000256" key="1">
    <source>
        <dbReference type="ARBA" id="ARBA00000306"/>
    </source>
</evidence>
<dbReference type="InterPro" id="IPR000246">
    <property type="entry name" value="Peptidase_T2"/>
</dbReference>
<reference evidence="5" key="1">
    <citation type="journal article" date="2019" name="Sci. Rep.">
        <title>Draft genome of Tanacetum cinerariifolium, the natural source of mosquito coil.</title>
        <authorList>
            <person name="Yamashiro T."/>
            <person name="Shiraishi A."/>
            <person name="Satake H."/>
            <person name="Nakayama K."/>
        </authorList>
    </citation>
    <scope>NUCLEOTIDE SEQUENCE</scope>
</reference>
<evidence type="ECO:0000256" key="2">
    <source>
        <dbReference type="ARBA" id="ARBA00011601"/>
    </source>
</evidence>
<dbReference type="Gene3D" id="3.60.20.30">
    <property type="entry name" value="(Glycosyl)asparaginase"/>
    <property type="match status" value="1"/>
</dbReference>
<gene>
    <name evidence="5" type="ORF">Tci_874808</name>
</gene>
<proteinExistence type="predicted"/>
<comment type="catalytic activity">
    <reaction evidence="1">
        <text>Cleavage of a beta-linked Asp residue from the N-terminus of a polypeptide.</text>
        <dbReference type="EC" id="3.4.19.5"/>
    </reaction>
</comment>
<dbReference type="SUPFAM" id="SSF56235">
    <property type="entry name" value="N-terminal nucleophile aminohydrolases (Ntn hydrolases)"/>
    <property type="match status" value="1"/>
</dbReference>
<dbReference type="Pfam" id="PF01112">
    <property type="entry name" value="Asparaginase_2"/>
    <property type="match status" value="1"/>
</dbReference>
<evidence type="ECO:0000256" key="3">
    <source>
        <dbReference type="ARBA" id="ARBA00012879"/>
    </source>
</evidence>
<dbReference type="EC" id="3.4.19.5" evidence="3"/>
<dbReference type="AlphaFoldDB" id="A0A699T0G0"/>